<dbReference type="EMBL" id="JBHSXS010000037">
    <property type="protein sequence ID" value="MFC6885424.1"/>
    <property type="molecule type" value="Genomic_DNA"/>
</dbReference>
<dbReference type="RefSeq" id="WP_160819500.1">
    <property type="nucleotide sequence ID" value="NZ_JBHSXE010000001.1"/>
</dbReference>
<evidence type="ECO:0000313" key="2">
    <source>
        <dbReference type="Proteomes" id="UP001596380"/>
    </source>
</evidence>
<sequence>MASVVRVLGEPVREVVSGCPLLGQQQQIMFIAQFADEPDLRVLTRINGCRFVSNGTLRGSYRSTSTDLDIIRASNLM</sequence>
<protein>
    <submittedName>
        <fullName evidence="1">Uncharacterized protein</fullName>
    </submittedName>
</protein>
<comment type="caution">
    <text evidence="1">The sequence shown here is derived from an EMBL/GenBank/DDBJ whole genome shotgun (WGS) entry which is preliminary data.</text>
</comment>
<organism evidence="1 2">
    <name type="scientific">Actinomadura yumaensis</name>
    <dbReference type="NCBI Taxonomy" id="111807"/>
    <lineage>
        <taxon>Bacteria</taxon>
        <taxon>Bacillati</taxon>
        <taxon>Actinomycetota</taxon>
        <taxon>Actinomycetes</taxon>
        <taxon>Streptosporangiales</taxon>
        <taxon>Thermomonosporaceae</taxon>
        <taxon>Actinomadura</taxon>
    </lineage>
</organism>
<accession>A0ABW2CUE6</accession>
<name>A0ABW2CUE6_9ACTN</name>
<keyword evidence="2" id="KW-1185">Reference proteome</keyword>
<dbReference type="Proteomes" id="UP001596380">
    <property type="component" value="Unassembled WGS sequence"/>
</dbReference>
<gene>
    <name evidence="1" type="ORF">ACFQKB_37090</name>
</gene>
<reference evidence="2" key="1">
    <citation type="journal article" date="2019" name="Int. J. Syst. Evol. Microbiol.">
        <title>The Global Catalogue of Microorganisms (GCM) 10K type strain sequencing project: providing services to taxonomists for standard genome sequencing and annotation.</title>
        <authorList>
            <consortium name="The Broad Institute Genomics Platform"/>
            <consortium name="The Broad Institute Genome Sequencing Center for Infectious Disease"/>
            <person name="Wu L."/>
            <person name="Ma J."/>
        </authorList>
    </citation>
    <scope>NUCLEOTIDE SEQUENCE [LARGE SCALE GENOMIC DNA]</scope>
    <source>
        <strain evidence="2">JCM 3369</strain>
    </source>
</reference>
<evidence type="ECO:0000313" key="1">
    <source>
        <dbReference type="EMBL" id="MFC6885424.1"/>
    </source>
</evidence>
<proteinExistence type="predicted"/>